<dbReference type="EMBL" id="CAKMRJ010005412">
    <property type="protein sequence ID" value="CAH1440542.1"/>
    <property type="molecule type" value="Genomic_DNA"/>
</dbReference>
<dbReference type="Proteomes" id="UP001157418">
    <property type="component" value="Unassembled WGS sequence"/>
</dbReference>
<organism evidence="1 2">
    <name type="scientific">Lactuca virosa</name>
    <dbReference type="NCBI Taxonomy" id="75947"/>
    <lineage>
        <taxon>Eukaryota</taxon>
        <taxon>Viridiplantae</taxon>
        <taxon>Streptophyta</taxon>
        <taxon>Embryophyta</taxon>
        <taxon>Tracheophyta</taxon>
        <taxon>Spermatophyta</taxon>
        <taxon>Magnoliopsida</taxon>
        <taxon>eudicotyledons</taxon>
        <taxon>Gunneridae</taxon>
        <taxon>Pentapetalae</taxon>
        <taxon>asterids</taxon>
        <taxon>campanulids</taxon>
        <taxon>Asterales</taxon>
        <taxon>Asteraceae</taxon>
        <taxon>Cichorioideae</taxon>
        <taxon>Cichorieae</taxon>
        <taxon>Lactucinae</taxon>
        <taxon>Lactuca</taxon>
    </lineage>
</organism>
<sequence>MNIDHQNEPILDLDDNKWLADGKGYESDDLEEEDDKDFELSETMEYEHECDDEVRTFDKTVGDPFLDKLSGHISDDDEEEANNGKDKDVVFPVHNENEEWEQRVSVFVIIKGYW</sequence>
<gene>
    <name evidence="1" type="ORF">LVIROSA_LOCUS26670</name>
</gene>
<comment type="caution">
    <text evidence="1">The sequence shown here is derived from an EMBL/GenBank/DDBJ whole genome shotgun (WGS) entry which is preliminary data.</text>
</comment>
<evidence type="ECO:0000313" key="2">
    <source>
        <dbReference type="Proteomes" id="UP001157418"/>
    </source>
</evidence>
<evidence type="ECO:0000313" key="1">
    <source>
        <dbReference type="EMBL" id="CAH1440542.1"/>
    </source>
</evidence>
<proteinExistence type="predicted"/>
<protein>
    <submittedName>
        <fullName evidence="1">Uncharacterized protein</fullName>
    </submittedName>
</protein>
<accession>A0AAU9NRN4</accession>
<reference evidence="1 2" key="1">
    <citation type="submission" date="2022-01" db="EMBL/GenBank/DDBJ databases">
        <authorList>
            <person name="Xiong W."/>
            <person name="Schranz E."/>
        </authorList>
    </citation>
    <scope>NUCLEOTIDE SEQUENCE [LARGE SCALE GENOMIC DNA]</scope>
</reference>
<keyword evidence="2" id="KW-1185">Reference proteome</keyword>
<name>A0AAU9NRN4_9ASTR</name>
<dbReference type="AlphaFoldDB" id="A0AAU9NRN4"/>